<protein>
    <recommendedName>
        <fullName evidence="3">N-acetyltransferase domain-containing protein</fullName>
    </recommendedName>
</protein>
<sequence>MFTIVDNQDKNMKFKRLFVKAEEEFISMLPFEKKPFHDFERYITNTSNEKHFFHSSFMAIDEMDEDYCLYHFYYLNEGDDTLRTTLILPSNWDRRFEILEKSIKNLKEWLKNQDHIKRLLVQSLEMGKVEYYPTLSHYIIPVLIKAGFNPDYRMYMKWREGTLSVNSTLPEGFSVTGYDEKMKKEIIEFYTTNTFEGYFSTMVGEELLQQFSEEAFRRTARFILDKEQKIVGGLFAVLDSSEDVMVGNKIWFEDLAILKEYNDLGLDSYLVSKVLRAVTEKYPNVDTYTYASRKAKKTVKAFKSNNFNGFEFWVDMVFNK</sequence>
<evidence type="ECO:0008006" key="3">
    <source>
        <dbReference type="Google" id="ProtNLM"/>
    </source>
</evidence>
<reference evidence="1 2" key="1">
    <citation type="submission" date="2019-10" db="EMBL/GenBank/DDBJ databases">
        <title>Alkaliphilus serpentinus sp. nov. and Alkaliphilus pronyensis sp. nov., two novel anaerobic alkaliphilic species isolated from the serpentinized-hosted hydrothermal field of the Prony Bay (New Caledonia).</title>
        <authorList>
            <person name="Postec A."/>
        </authorList>
    </citation>
    <scope>NUCLEOTIDE SEQUENCE [LARGE SCALE GENOMIC DNA]</scope>
    <source>
        <strain evidence="1 2">LacT</strain>
    </source>
</reference>
<dbReference type="SUPFAM" id="SSF55729">
    <property type="entry name" value="Acyl-CoA N-acyltransferases (Nat)"/>
    <property type="match status" value="1"/>
</dbReference>
<dbReference type="RefSeq" id="WP_151865382.1">
    <property type="nucleotide sequence ID" value="NZ_WBZB01000014.1"/>
</dbReference>
<comment type="caution">
    <text evidence="1">The sequence shown here is derived from an EMBL/GenBank/DDBJ whole genome shotgun (WGS) entry which is preliminary data.</text>
</comment>
<evidence type="ECO:0000313" key="2">
    <source>
        <dbReference type="Proteomes" id="UP000465601"/>
    </source>
</evidence>
<dbReference type="AlphaFoldDB" id="A0A833M7Q1"/>
<proteinExistence type="predicted"/>
<gene>
    <name evidence="1" type="ORF">F8153_05565</name>
</gene>
<keyword evidence="2" id="KW-1185">Reference proteome</keyword>
<dbReference type="EMBL" id="WBZB01000014">
    <property type="protein sequence ID" value="KAB3531103.1"/>
    <property type="molecule type" value="Genomic_DNA"/>
</dbReference>
<dbReference type="OrthoDB" id="1950368at2"/>
<name>A0A833M7Q1_9FIRM</name>
<accession>A0A833M7Q1</accession>
<dbReference type="Proteomes" id="UP000465601">
    <property type="component" value="Unassembled WGS sequence"/>
</dbReference>
<dbReference type="InterPro" id="IPR016181">
    <property type="entry name" value="Acyl_CoA_acyltransferase"/>
</dbReference>
<evidence type="ECO:0000313" key="1">
    <source>
        <dbReference type="EMBL" id="KAB3531103.1"/>
    </source>
</evidence>
<organism evidence="1 2">
    <name type="scientific">Alkaliphilus serpentinus</name>
    <dbReference type="NCBI Taxonomy" id="1482731"/>
    <lineage>
        <taxon>Bacteria</taxon>
        <taxon>Bacillati</taxon>
        <taxon>Bacillota</taxon>
        <taxon>Clostridia</taxon>
        <taxon>Peptostreptococcales</taxon>
        <taxon>Natronincolaceae</taxon>
        <taxon>Alkaliphilus</taxon>
    </lineage>
</organism>